<accession>A0ABW1U5V6</accession>
<organism evidence="5 6">
    <name type="scientific">Levilactobacillus angrenensis</name>
    <dbReference type="NCBI Taxonomy" id="2486020"/>
    <lineage>
        <taxon>Bacteria</taxon>
        <taxon>Bacillati</taxon>
        <taxon>Bacillota</taxon>
        <taxon>Bacilli</taxon>
        <taxon>Lactobacillales</taxon>
        <taxon>Lactobacillaceae</taxon>
        <taxon>Levilactobacillus</taxon>
    </lineage>
</organism>
<dbReference type="SUPFAM" id="SSF47413">
    <property type="entry name" value="lambda repressor-like DNA-binding domains"/>
    <property type="match status" value="1"/>
</dbReference>
<dbReference type="InterPro" id="IPR010982">
    <property type="entry name" value="Lambda_DNA-bd_dom_sf"/>
</dbReference>
<feature type="domain" description="HTH cro/C1-type" evidence="4">
    <location>
        <begin position="8"/>
        <end position="62"/>
    </location>
</feature>
<reference evidence="6" key="1">
    <citation type="journal article" date="2019" name="Int. J. Syst. Evol. Microbiol.">
        <title>The Global Catalogue of Microorganisms (GCM) 10K type strain sequencing project: providing services to taxonomists for standard genome sequencing and annotation.</title>
        <authorList>
            <consortium name="The Broad Institute Genomics Platform"/>
            <consortium name="The Broad Institute Genome Sequencing Center for Infectious Disease"/>
            <person name="Wu L."/>
            <person name="Ma J."/>
        </authorList>
    </citation>
    <scope>NUCLEOTIDE SEQUENCE [LARGE SCALE GENOMIC DNA]</scope>
    <source>
        <strain evidence="6">CCM 8893</strain>
    </source>
</reference>
<feature type="region of interest" description="Disordered" evidence="2">
    <location>
        <begin position="1"/>
        <end position="22"/>
    </location>
</feature>
<protein>
    <submittedName>
        <fullName evidence="5">Helix-turn-helix domain-containing protein</fullName>
    </submittedName>
</protein>
<dbReference type="PANTHER" id="PTHR46558">
    <property type="entry name" value="TRACRIPTIONAL REGULATORY PROTEIN-RELATED-RELATED"/>
    <property type="match status" value="1"/>
</dbReference>
<evidence type="ECO:0000256" key="1">
    <source>
        <dbReference type="ARBA" id="ARBA00023125"/>
    </source>
</evidence>
<keyword evidence="1" id="KW-0238">DNA-binding</keyword>
<sequence length="107" mass="11994">MNAIGKNLREARTSNQMSQEDVSNHLNISRQSISRWENDRGYPDIEKLIKLSSLYNVTIDSLLLGVEDRKKNSISKIGNEPNSSLKTFLIFGCLGTLIGHALIMAFI</sequence>
<dbReference type="RefSeq" id="WP_164505682.1">
    <property type="nucleotide sequence ID" value="NZ_JBHSSO010000001.1"/>
</dbReference>
<name>A0ABW1U5V6_9LACO</name>
<evidence type="ECO:0000256" key="2">
    <source>
        <dbReference type="SAM" id="MobiDB-lite"/>
    </source>
</evidence>
<evidence type="ECO:0000256" key="3">
    <source>
        <dbReference type="SAM" id="Phobius"/>
    </source>
</evidence>
<evidence type="ECO:0000313" key="5">
    <source>
        <dbReference type="EMBL" id="MFC6288598.1"/>
    </source>
</evidence>
<evidence type="ECO:0000259" key="4">
    <source>
        <dbReference type="PROSITE" id="PS50943"/>
    </source>
</evidence>
<evidence type="ECO:0000313" key="6">
    <source>
        <dbReference type="Proteomes" id="UP001596258"/>
    </source>
</evidence>
<dbReference type="SMART" id="SM00530">
    <property type="entry name" value="HTH_XRE"/>
    <property type="match status" value="1"/>
</dbReference>
<gene>
    <name evidence="5" type="ORF">ACFP1M_00030</name>
</gene>
<feature type="compositionally biased region" description="Polar residues" evidence="2">
    <location>
        <begin position="13"/>
        <end position="22"/>
    </location>
</feature>
<dbReference type="Gene3D" id="1.10.260.40">
    <property type="entry name" value="lambda repressor-like DNA-binding domains"/>
    <property type="match status" value="1"/>
</dbReference>
<dbReference type="PROSITE" id="PS50943">
    <property type="entry name" value="HTH_CROC1"/>
    <property type="match status" value="1"/>
</dbReference>
<comment type="caution">
    <text evidence="5">The sequence shown here is derived from an EMBL/GenBank/DDBJ whole genome shotgun (WGS) entry which is preliminary data.</text>
</comment>
<dbReference type="Proteomes" id="UP001596258">
    <property type="component" value="Unassembled WGS sequence"/>
</dbReference>
<dbReference type="EMBL" id="JBHSSO010000001">
    <property type="protein sequence ID" value="MFC6288598.1"/>
    <property type="molecule type" value="Genomic_DNA"/>
</dbReference>
<dbReference type="Pfam" id="PF01381">
    <property type="entry name" value="HTH_3"/>
    <property type="match status" value="1"/>
</dbReference>
<dbReference type="InterPro" id="IPR001387">
    <property type="entry name" value="Cro/C1-type_HTH"/>
</dbReference>
<proteinExistence type="predicted"/>
<dbReference type="CDD" id="cd00093">
    <property type="entry name" value="HTH_XRE"/>
    <property type="match status" value="1"/>
</dbReference>
<keyword evidence="3" id="KW-1133">Transmembrane helix</keyword>
<dbReference type="PANTHER" id="PTHR46558:SF13">
    <property type="entry name" value="HTH-TYPE TRANSCRIPTIONAL REGULATOR IMMR"/>
    <property type="match status" value="1"/>
</dbReference>
<keyword evidence="3" id="KW-0472">Membrane</keyword>
<keyword evidence="3" id="KW-0812">Transmembrane</keyword>
<feature type="transmembrane region" description="Helical" evidence="3">
    <location>
        <begin position="87"/>
        <end position="106"/>
    </location>
</feature>
<keyword evidence="6" id="KW-1185">Reference proteome</keyword>